<accession>A0A1W1VQG7</accession>
<dbReference type="EMBL" id="FWWU01000009">
    <property type="protein sequence ID" value="SMB95586.1"/>
    <property type="molecule type" value="Genomic_DNA"/>
</dbReference>
<evidence type="ECO:0000259" key="2">
    <source>
        <dbReference type="Pfam" id="PF04235"/>
    </source>
</evidence>
<feature type="transmembrane region" description="Helical" evidence="1">
    <location>
        <begin position="339"/>
        <end position="360"/>
    </location>
</feature>
<protein>
    <recommendedName>
        <fullName evidence="2">DUF418 domain-containing protein</fullName>
    </recommendedName>
</protein>
<name>A0A1W1VQG7_9DEIO</name>
<dbReference type="PANTHER" id="PTHR30590">
    <property type="entry name" value="INNER MEMBRANE PROTEIN"/>
    <property type="match status" value="1"/>
</dbReference>
<dbReference type="AlphaFoldDB" id="A0A1W1VQG7"/>
<dbReference type="InterPro" id="IPR052529">
    <property type="entry name" value="Bact_Transport_Assoc"/>
</dbReference>
<dbReference type="OrthoDB" id="9807744at2"/>
<dbReference type="RefSeq" id="WP_084050145.1">
    <property type="nucleotide sequence ID" value="NZ_FWWU01000009.1"/>
</dbReference>
<proteinExistence type="predicted"/>
<evidence type="ECO:0000313" key="3">
    <source>
        <dbReference type="EMBL" id="SMB95586.1"/>
    </source>
</evidence>
<dbReference type="Pfam" id="PF04235">
    <property type="entry name" value="DUF418"/>
    <property type="match status" value="1"/>
</dbReference>
<feature type="domain" description="DUF418" evidence="2">
    <location>
        <begin position="221"/>
        <end position="378"/>
    </location>
</feature>
<sequence length="386" mass="41230">MSLPEVSPTSETGPSRPVRFGERALLPDVLRGLALLGILVVNVQDFGGFREWTQVGVDRAAQVLTDVVFNGRSISLFAMLFGWGAAGLLARHGPGRLLRRLAVLLLIGTLHYVFVWHGDIISLYAVLAAALLLTGRLEAGALVLLASGLGGWWLLTTLQQGFARLGSPRGRFDGLPDLTPGMTYADALHPRAAEFTNGLIVSAVYNGPWLIALFCLGAAAHRTGLLTRPQAHRPLLRRLAVWGLGLGLPLGLLLAWLNTRGTLPAGLLAIPVRMGGGLATALGYVGVLGLLAARGRLGPLRAFAASGRLAMSNYLAQSLLMTTFFYPYGGAYFGRWGAAYSVLLALLVGFSQLPVSAWLLERFGTGPMEWLTRRLVYGGNGRQQGT</sequence>
<dbReference type="InterPro" id="IPR007349">
    <property type="entry name" value="DUF418"/>
</dbReference>
<organism evidence="3 4">
    <name type="scientific">Deinococcus hopiensis KR-140</name>
    <dbReference type="NCBI Taxonomy" id="695939"/>
    <lineage>
        <taxon>Bacteria</taxon>
        <taxon>Thermotogati</taxon>
        <taxon>Deinococcota</taxon>
        <taxon>Deinococci</taxon>
        <taxon>Deinococcales</taxon>
        <taxon>Deinococcaceae</taxon>
        <taxon>Deinococcus</taxon>
    </lineage>
</organism>
<keyword evidence="1" id="KW-1133">Transmembrane helix</keyword>
<feature type="transmembrane region" description="Helical" evidence="1">
    <location>
        <begin position="199"/>
        <end position="219"/>
    </location>
</feature>
<keyword evidence="4" id="KW-1185">Reference proteome</keyword>
<feature type="transmembrane region" description="Helical" evidence="1">
    <location>
        <begin position="314"/>
        <end position="333"/>
    </location>
</feature>
<feature type="transmembrane region" description="Helical" evidence="1">
    <location>
        <begin position="69"/>
        <end position="90"/>
    </location>
</feature>
<evidence type="ECO:0000313" key="4">
    <source>
        <dbReference type="Proteomes" id="UP000192582"/>
    </source>
</evidence>
<feature type="transmembrane region" description="Helical" evidence="1">
    <location>
        <begin position="142"/>
        <end position="162"/>
    </location>
</feature>
<dbReference type="Proteomes" id="UP000192582">
    <property type="component" value="Unassembled WGS sequence"/>
</dbReference>
<dbReference type="STRING" id="695939.SAMN00790413_02901"/>
<keyword evidence="1" id="KW-0812">Transmembrane</keyword>
<evidence type="ECO:0000256" key="1">
    <source>
        <dbReference type="SAM" id="Phobius"/>
    </source>
</evidence>
<keyword evidence="1" id="KW-0472">Membrane</keyword>
<dbReference type="PANTHER" id="PTHR30590:SF2">
    <property type="entry name" value="INNER MEMBRANE PROTEIN"/>
    <property type="match status" value="1"/>
</dbReference>
<reference evidence="3 4" key="1">
    <citation type="submission" date="2017-04" db="EMBL/GenBank/DDBJ databases">
        <authorList>
            <person name="Afonso C.L."/>
            <person name="Miller P.J."/>
            <person name="Scott M.A."/>
            <person name="Spackman E."/>
            <person name="Goraichik I."/>
            <person name="Dimitrov K.M."/>
            <person name="Suarez D.L."/>
            <person name="Swayne D.E."/>
        </authorList>
    </citation>
    <scope>NUCLEOTIDE SEQUENCE [LARGE SCALE GENOMIC DNA]</scope>
    <source>
        <strain evidence="3 4">KR-140</strain>
    </source>
</reference>
<gene>
    <name evidence="3" type="ORF">SAMN00790413_02901</name>
</gene>
<feature type="transmembrane region" description="Helical" evidence="1">
    <location>
        <begin position="270"/>
        <end position="293"/>
    </location>
</feature>
<feature type="transmembrane region" description="Helical" evidence="1">
    <location>
        <begin position="239"/>
        <end position="258"/>
    </location>
</feature>
<feature type="transmembrane region" description="Helical" evidence="1">
    <location>
        <begin position="120"/>
        <end position="135"/>
    </location>
</feature>